<dbReference type="Proteomes" id="UP000233293">
    <property type="component" value="Unassembled WGS sequence"/>
</dbReference>
<dbReference type="InterPro" id="IPR035093">
    <property type="entry name" value="RelE/ParE_toxin_dom_sf"/>
</dbReference>
<dbReference type="EMBL" id="PIUM01000004">
    <property type="protein sequence ID" value="PKU25460.1"/>
    <property type="molecule type" value="Genomic_DNA"/>
</dbReference>
<keyword evidence="2" id="KW-1277">Toxin-antitoxin system</keyword>
<proteinExistence type="inferred from homology"/>
<dbReference type="PANTHER" id="PTHR33755:SF7">
    <property type="entry name" value="TOXIN MODULE OF TOXIN-ANTITOXIN SYSTEM RELE_STBE FAMILY"/>
    <property type="match status" value="1"/>
</dbReference>
<name>A0A2N3PYG9_9PROT</name>
<accession>A0A2N3PYG9</accession>
<dbReference type="PANTHER" id="PTHR33755">
    <property type="entry name" value="TOXIN PARE1-RELATED"/>
    <property type="match status" value="1"/>
</dbReference>
<dbReference type="Pfam" id="PF05016">
    <property type="entry name" value="ParE_toxin"/>
    <property type="match status" value="1"/>
</dbReference>
<comment type="similarity">
    <text evidence="1">Belongs to the RelE toxin family.</text>
</comment>
<dbReference type="InterPro" id="IPR007712">
    <property type="entry name" value="RelE/ParE_toxin"/>
</dbReference>
<organism evidence="3 4">
    <name type="scientific">Telmatospirillum siberiense</name>
    <dbReference type="NCBI Taxonomy" id="382514"/>
    <lineage>
        <taxon>Bacteria</taxon>
        <taxon>Pseudomonadati</taxon>
        <taxon>Pseudomonadota</taxon>
        <taxon>Alphaproteobacteria</taxon>
        <taxon>Rhodospirillales</taxon>
        <taxon>Rhodospirillaceae</taxon>
        <taxon>Telmatospirillum</taxon>
    </lineage>
</organism>
<keyword evidence="4" id="KW-1185">Reference proteome</keyword>
<dbReference type="AlphaFoldDB" id="A0A2N3PYG9"/>
<protein>
    <submittedName>
        <fullName evidence="3">Plasmid stabilization protein</fullName>
    </submittedName>
</protein>
<dbReference type="InterPro" id="IPR051803">
    <property type="entry name" value="TA_system_RelE-like_toxin"/>
</dbReference>
<dbReference type="OrthoDB" id="121597at2"/>
<dbReference type="Gene3D" id="3.30.2310.20">
    <property type="entry name" value="RelE-like"/>
    <property type="match status" value="1"/>
</dbReference>
<dbReference type="RefSeq" id="WP_101249515.1">
    <property type="nucleotide sequence ID" value="NZ_PIUM01000004.1"/>
</dbReference>
<evidence type="ECO:0000313" key="4">
    <source>
        <dbReference type="Proteomes" id="UP000233293"/>
    </source>
</evidence>
<evidence type="ECO:0000256" key="2">
    <source>
        <dbReference type="ARBA" id="ARBA00022649"/>
    </source>
</evidence>
<sequence>MPRLIWSPQALRDIARLHAFLRPKSREAASRAVRAIRDGVKTLAAHPEIGRPVDDMEPEFRDWLVEFGEGGYVARYHYDGRDVIVLAVRHTKEAGF</sequence>
<gene>
    <name evidence="3" type="ORF">CWS72_05160</name>
</gene>
<comment type="caution">
    <text evidence="3">The sequence shown here is derived from an EMBL/GenBank/DDBJ whole genome shotgun (WGS) entry which is preliminary data.</text>
</comment>
<evidence type="ECO:0000313" key="3">
    <source>
        <dbReference type="EMBL" id="PKU25460.1"/>
    </source>
</evidence>
<reference evidence="4" key="1">
    <citation type="submission" date="2017-12" db="EMBL/GenBank/DDBJ databases">
        <title>Draft genome sequence of Telmatospirillum siberiense 26-4b1T, an acidotolerant peatland alphaproteobacterium potentially involved in sulfur cycling.</title>
        <authorList>
            <person name="Hausmann B."/>
            <person name="Pjevac P."/>
            <person name="Schreck K."/>
            <person name="Herbold C.W."/>
            <person name="Daims H."/>
            <person name="Wagner M."/>
            <person name="Pester M."/>
            <person name="Loy A."/>
        </authorList>
    </citation>
    <scope>NUCLEOTIDE SEQUENCE [LARGE SCALE GENOMIC DNA]</scope>
    <source>
        <strain evidence="4">26-4b1</strain>
    </source>
</reference>
<evidence type="ECO:0000256" key="1">
    <source>
        <dbReference type="ARBA" id="ARBA00006226"/>
    </source>
</evidence>